<dbReference type="Proteomes" id="UP000276437">
    <property type="component" value="Chromosome"/>
</dbReference>
<dbReference type="Gene3D" id="3.30.70.1430">
    <property type="entry name" value="Multidrug efflux transporter AcrB pore domain"/>
    <property type="match status" value="2"/>
</dbReference>
<evidence type="ECO:0000313" key="12">
    <source>
        <dbReference type="Proteomes" id="UP000276437"/>
    </source>
</evidence>
<feature type="transmembrane region" description="Helical" evidence="9">
    <location>
        <begin position="540"/>
        <end position="559"/>
    </location>
</feature>
<dbReference type="Gene3D" id="3.30.2090.10">
    <property type="entry name" value="Multidrug efflux transporter AcrB TolC docking domain, DN and DC subdomains"/>
    <property type="match status" value="2"/>
</dbReference>
<evidence type="ECO:0000313" key="11">
    <source>
        <dbReference type="EMBL" id="BBB89495.1"/>
    </source>
</evidence>
<feature type="transmembrane region" description="Helical" evidence="9">
    <location>
        <begin position="340"/>
        <end position="359"/>
    </location>
</feature>
<feature type="transmembrane region" description="Helical" evidence="9">
    <location>
        <begin position="470"/>
        <end position="497"/>
    </location>
</feature>
<dbReference type="PRINTS" id="PR00702">
    <property type="entry name" value="ACRIFLAVINRP"/>
</dbReference>
<feature type="transmembrane region" description="Helical" evidence="9">
    <location>
        <begin position="1010"/>
        <end position="1031"/>
    </location>
</feature>
<feature type="transmembrane region" description="Helical" evidence="9">
    <location>
        <begin position="899"/>
        <end position="919"/>
    </location>
</feature>
<feature type="domain" description="SSD" evidence="10">
    <location>
        <begin position="369"/>
        <end position="495"/>
    </location>
</feature>
<dbReference type="OrthoDB" id="8270at2"/>
<gene>
    <name evidence="11" type="primary">bepE_1</name>
    <name evidence="11" type="ORF">MAMMFC1_00128</name>
</gene>
<keyword evidence="12" id="KW-1185">Reference proteome</keyword>
<dbReference type="NCBIfam" id="NF000282">
    <property type="entry name" value="RND_permease_1"/>
    <property type="match status" value="1"/>
</dbReference>
<feature type="transmembrane region" description="Helical" evidence="9">
    <location>
        <begin position="974"/>
        <end position="998"/>
    </location>
</feature>
<evidence type="ECO:0000256" key="4">
    <source>
        <dbReference type="ARBA" id="ARBA00022475"/>
    </source>
</evidence>
<feature type="transmembrane region" description="Helical" evidence="9">
    <location>
        <begin position="366"/>
        <end position="390"/>
    </location>
</feature>
<proteinExistence type="inferred from homology"/>
<protein>
    <submittedName>
        <fullName evidence="11">Efflux pump membrane transporter BepE</fullName>
    </submittedName>
</protein>
<evidence type="ECO:0000259" key="10">
    <source>
        <dbReference type="PROSITE" id="PS50156"/>
    </source>
</evidence>
<dbReference type="SUPFAM" id="SSF82693">
    <property type="entry name" value="Multidrug efflux transporter AcrB pore domain, PN1, PN2, PC1 and PC2 subdomains"/>
    <property type="match status" value="4"/>
</dbReference>
<dbReference type="EMBL" id="AP018449">
    <property type="protein sequence ID" value="BBB89495.1"/>
    <property type="molecule type" value="Genomic_DNA"/>
</dbReference>
<evidence type="ECO:0000256" key="6">
    <source>
        <dbReference type="ARBA" id="ARBA00022692"/>
    </source>
</evidence>
<evidence type="ECO:0000256" key="3">
    <source>
        <dbReference type="ARBA" id="ARBA00022448"/>
    </source>
</evidence>
<keyword evidence="8 9" id="KW-0472">Membrane</keyword>
<feature type="transmembrane region" description="Helical" evidence="9">
    <location>
        <begin position="873"/>
        <end position="892"/>
    </location>
</feature>
<evidence type="ECO:0000256" key="9">
    <source>
        <dbReference type="SAM" id="Phobius"/>
    </source>
</evidence>
<sequence>MANFFINRPIFAIVVSIVITLLGTTAAFTLPVAQYPQISPPTISVSASYPGANANVVNQTVAQIIEDKVNGVENMVSMSSSSTDSGSYSLSIQFDSAKDPDTAAVQAQNRVSEANAGLPTAVQTSGITTRKASQDMALIFNLWSPDELYSENFLKNYASMYLIDDIKRVKGVGDVTSFGSDYSMRIWLQPEKMAQLGISVGEVTSAIEAQNIQAPAGALGTMPTDSKQQFQYTANVKGRLTDVKEFENIIISGQSDGSFIRLKDIARIELGSQQYSFNSRINGHRGAGIAVKLTSDANALETIGNVKDVLAAAAKNFPAGMEYRIVVDNTKFVRESMIEVAKTFAEALLLVMIVVFIFLQSWRTTLIPLLAIPVSLLGTFGAFSLLGFTINTLTLFAMVLAIGLVVDDAIVVIEAVEHHMRYNGLSPRDATIRAMREVSGPVVAIAFVLASVFLPVAFLEGMTGILYKQFALTIAVSMALSAIVALSLTPALCTLLLKPYDPNAHTGRVGRFFTAFNAWFDRSVEHYAAGLTKAMGKIRLCLALFAVVVILLGGLYKLVPSSFIPEEDQGYYITSVSLPEASSLNRTIEVMKNFSETVKAQPGVADVMALSGMDILSGGSKPNAGVMFVSLAPWAERQATQLQVKGQVAQTFANGMHLPEGSVIAFAPAALPGLGTVGGFTLMLEDRGGGSLTELDNIAQKFVAAAKERPEIASITSNFKANTPGYDFEVDREKAEKMGVAVSDVFTALQVFLGGTQVNDFNKFDRNYKVVVQAETPFRSDINATRYLFVKSSNNTMVPLNTLITPKKNSAPSVITRYNGVKAVQISGNNASGYSSGQAMTALEEVAAQTLPTGYSYEWSGQSREEKISGSRAPIVFGMAIVFVFLCLAALYESWSVPFAVLLGVPLGIFGAFLFQYMTSLENSVYMQIGLVMLIGLAAKNAILIVEFAKVRVDKGMAPVQAAIEAAKLRLRPILMTSLAFIIGCIPLAIATGAGAGARNSMGTAVVGGMLTATSFGIFLIPIFFVMVEMITAKIKLWRKIENRSGSLPQ</sequence>
<evidence type="ECO:0000256" key="7">
    <source>
        <dbReference type="ARBA" id="ARBA00022989"/>
    </source>
</evidence>
<dbReference type="FunFam" id="1.20.1640.10:FF:000001">
    <property type="entry name" value="Efflux pump membrane transporter"/>
    <property type="match status" value="1"/>
</dbReference>
<comment type="subcellular location">
    <subcellularLocation>
        <location evidence="1">Cell inner membrane</location>
        <topology evidence="1">Multi-pass membrane protein</topology>
    </subcellularLocation>
</comment>
<dbReference type="GO" id="GO:0042910">
    <property type="term" value="F:xenobiotic transmembrane transporter activity"/>
    <property type="evidence" value="ECO:0007669"/>
    <property type="project" value="TreeGrafter"/>
</dbReference>
<feature type="transmembrane region" description="Helical" evidence="9">
    <location>
        <begin position="438"/>
        <end position="458"/>
    </location>
</feature>
<dbReference type="InterPro" id="IPR027463">
    <property type="entry name" value="AcrB_DN_DC_subdom"/>
</dbReference>
<dbReference type="RefSeq" id="WP_126305633.1">
    <property type="nucleotide sequence ID" value="NZ_AP018449.1"/>
</dbReference>
<keyword evidence="5" id="KW-0997">Cell inner membrane</keyword>
<evidence type="ECO:0000256" key="2">
    <source>
        <dbReference type="ARBA" id="ARBA00010942"/>
    </source>
</evidence>
<feature type="transmembrane region" description="Helical" evidence="9">
    <location>
        <begin position="925"/>
        <end position="946"/>
    </location>
</feature>
<name>A0A348AEJ7_9FIRM</name>
<dbReference type="InterPro" id="IPR001036">
    <property type="entry name" value="Acrflvin-R"/>
</dbReference>
<dbReference type="KEGG" id="mana:MAMMFC1_00128"/>
<dbReference type="GO" id="GO:0009636">
    <property type="term" value="P:response to toxic substance"/>
    <property type="evidence" value="ECO:0007669"/>
    <property type="project" value="UniProtKB-ARBA"/>
</dbReference>
<reference evidence="11 12" key="1">
    <citation type="journal article" date="2018" name="Int. J. Syst. Evol. Microbiol.">
        <title>Methylomusa anaerophila gen. nov., sp. nov., an anaerobic methanol-utilizing bacterium isolated from a microbial fuel cell.</title>
        <authorList>
            <person name="Amano N."/>
            <person name="Yamamuro A."/>
            <person name="Miyahara M."/>
            <person name="Kouzuma A."/>
            <person name="Abe T."/>
            <person name="Watanabe K."/>
        </authorList>
    </citation>
    <scope>NUCLEOTIDE SEQUENCE [LARGE SCALE GENOMIC DNA]</scope>
    <source>
        <strain evidence="11 12">MMFC1</strain>
    </source>
</reference>
<keyword evidence="7 9" id="KW-1133">Transmembrane helix</keyword>
<evidence type="ECO:0000256" key="5">
    <source>
        <dbReference type="ARBA" id="ARBA00022519"/>
    </source>
</evidence>
<dbReference type="SUPFAM" id="SSF82714">
    <property type="entry name" value="Multidrug efflux transporter AcrB TolC docking domain, DN and DC subdomains"/>
    <property type="match status" value="2"/>
</dbReference>
<keyword evidence="4" id="KW-1003">Cell membrane</keyword>
<dbReference type="GO" id="GO:0015562">
    <property type="term" value="F:efflux transmembrane transporter activity"/>
    <property type="evidence" value="ECO:0007669"/>
    <property type="project" value="InterPro"/>
</dbReference>
<dbReference type="InterPro" id="IPR004764">
    <property type="entry name" value="MdtF-like"/>
</dbReference>
<dbReference type="Gene3D" id="3.30.70.1320">
    <property type="entry name" value="Multidrug efflux transporter AcrB pore domain like"/>
    <property type="match status" value="1"/>
</dbReference>
<keyword evidence="6 9" id="KW-0812">Transmembrane</keyword>
<evidence type="ECO:0000256" key="1">
    <source>
        <dbReference type="ARBA" id="ARBA00004429"/>
    </source>
</evidence>
<dbReference type="NCBIfam" id="TIGR00915">
    <property type="entry name" value="2A0602"/>
    <property type="match status" value="1"/>
</dbReference>
<evidence type="ECO:0000256" key="8">
    <source>
        <dbReference type="ARBA" id="ARBA00023136"/>
    </source>
</evidence>
<dbReference type="Gene3D" id="1.20.1640.10">
    <property type="entry name" value="Multidrug efflux transporter AcrB transmembrane domain"/>
    <property type="match status" value="2"/>
</dbReference>
<comment type="similarity">
    <text evidence="2">Belongs to the resistance-nodulation-cell division (RND) (TC 2.A.6) family.</text>
</comment>
<dbReference type="Gene3D" id="3.30.70.1440">
    <property type="entry name" value="Multidrug efflux transporter AcrB pore domain"/>
    <property type="match status" value="1"/>
</dbReference>
<dbReference type="GO" id="GO:0005886">
    <property type="term" value="C:plasma membrane"/>
    <property type="evidence" value="ECO:0007669"/>
    <property type="project" value="UniProtKB-SubCell"/>
</dbReference>
<feature type="transmembrane region" description="Helical" evidence="9">
    <location>
        <begin position="396"/>
        <end position="417"/>
    </location>
</feature>
<keyword evidence="3" id="KW-0813">Transport</keyword>
<dbReference type="Pfam" id="PF00873">
    <property type="entry name" value="ACR_tran"/>
    <property type="match status" value="1"/>
</dbReference>
<dbReference type="PANTHER" id="PTHR32063:SF76">
    <property type="entry name" value="EFFLUX PUMP MEMBRANE TRANSPORTER"/>
    <property type="match status" value="1"/>
</dbReference>
<dbReference type="PANTHER" id="PTHR32063">
    <property type="match status" value="1"/>
</dbReference>
<dbReference type="InterPro" id="IPR000731">
    <property type="entry name" value="SSD"/>
</dbReference>
<accession>A0A348AEJ7</accession>
<dbReference type="PROSITE" id="PS50156">
    <property type="entry name" value="SSD"/>
    <property type="match status" value="1"/>
</dbReference>
<dbReference type="AlphaFoldDB" id="A0A348AEJ7"/>
<organism evidence="11 12">
    <name type="scientific">Methylomusa anaerophila</name>
    <dbReference type="NCBI Taxonomy" id="1930071"/>
    <lineage>
        <taxon>Bacteria</taxon>
        <taxon>Bacillati</taxon>
        <taxon>Bacillota</taxon>
        <taxon>Negativicutes</taxon>
        <taxon>Selenomonadales</taxon>
        <taxon>Sporomusaceae</taxon>
        <taxon>Methylomusa</taxon>
    </lineage>
</organism>
<dbReference type="SUPFAM" id="SSF82866">
    <property type="entry name" value="Multidrug efflux transporter AcrB transmembrane domain"/>
    <property type="match status" value="2"/>
</dbReference>